<accession>M2ZC65</accession>
<name>M2ZC65_9PROT</name>
<dbReference type="EMBL" id="AONQ01000001">
    <property type="protein sequence ID" value="EME72025.1"/>
    <property type="molecule type" value="Genomic_DNA"/>
</dbReference>
<dbReference type="RefSeq" id="WP_008613132.1">
    <property type="nucleotide sequence ID" value="NZ_AONQ01000001.1"/>
</dbReference>
<comment type="caution">
    <text evidence="1">The sequence shown here is derived from an EMBL/GenBank/DDBJ whole genome shotgun (WGS) entry which is preliminary data.</text>
</comment>
<evidence type="ECO:0000313" key="1">
    <source>
        <dbReference type="EMBL" id="EME72025.1"/>
    </source>
</evidence>
<proteinExistence type="predicted"/>
<dbReference type="AlphaFoldDB" id="M2ZC65"/>
<sequence length="173" mass="19341">MLRERYPWHITIAADAEGYQFLQSVLAGCRGQLEVTDNGGGEVTSKHLEAVFHSSLGYGAFTVWTTEQDDISIIRATLHPSDSTPRALEDRFPAKVTFYIDSGDIEDFACRFEMTDNATYAVMVGGVQIQDGDHLLDVADEWGEVPVMLCQVGPRQAPDEIRCWLDQHDQDCE</sequence>
<organism evidence="1 2">
    <name type="scientific">Paramagnetospirillum caucaseum</name>
    <dbReference type="NCBI Taxonomy" id="1244869"/>
    <lineage>
        <taxon>Bacteria</taxon>
        <taxon>Pseudomonadati</taxon>
        <taxon>Pseudomonadota</taxon>
        <taxon>Alphaproteobacteria</taxon>
        <taxon>Rhodospirillales</taxon>
        <taxon>Magnetospirillaceae</taxon>
        <taxon>Paramagnetospirillum</taxon>
    </lineage>
</organism>
<dbReference type="PROSITE" id="PS51257">
    <property type="entry name" value="PROKAR_LIPOPROTEIN"/>
    <property type="match status" value="1"/>
</dbReference>
<evidence type="ECO:0000313" key="2">
    <source>
        <dbReference type="Proteomes" id="UP000011744"/>
    </source>
</evidence>
<dbReference type="Proteomes" id="UP000011744">
    <property type="component" value="Unassembled WGS sequence"/>
</dbReference>
<gene>
    <name evidence="1" type="ORF">H261_00560</name>
</gene>
<keyword evidence="2" id="KW-1185">Reference proteome</keyword>
<reference evidence="1 2" key="1">
    <citation type="journal article" date="2014" name="Genome Announc.">
        <title>Draft Genome Sequence of Magnetospirillum sp. Strain SO-1, a Freshwater Magnetotactic Bacterium Isolated from the Ol'khovka River, Russia.</title>
        <authorList>
            <person name="Grouzdev D.S."/>
            <person name="Dziuba M.V."/>
            <person name="Sukhacheva M.S."/>
            <person name="Mardanov A.V."/>
            <person name="Beletskiy A.V."/>
            <person name="Kuznetsov B.B."/>
            <person name="Skryabin K.G."/>
        </authorList>
    </citation>
    <scope>NUCLEOTIDE SEQUENCE [LARGE SCALE GENOMIC DNA]</scope>
    <source>
        <strain evidence="1 2">SO-1</strain>
    </source>
</reference>
<protein>
    <submittedName>
        <fullName evidence="1">Uncharacterized protein</fullName>
    </submittedName>
</protein>